<reference evidence="3 4" key="1">
    <citation type="journal article" date="2009" name="Nature">
        <title>Evolution of pathogenicity and sexual reproduction in eight Candida genomes.</title>
        <authorList>
            <person name="Butler G."/>
            <person name="Rasmussen M.D."/>
            <person name="Lin M.F."/>
            <person name="Santos M.A."/>
            <person name="Sakthikumar S."/>
            <person name="Munro C.A."/>
            <person name="Rheinbay E."/>
            <person name="Grabherr M."/>
            <person name="Forche A."/>
            <person name="Reedy J.L."/>
            <person name="Agrafioti I."/>
            <person name="Arnaud M.B."/>
            <person name="Bates S."/>
            <person name="Brown A.J."/>
            <person name="Brunke S."/>
            <person name="Costanzo M.C."/>
            <person name="Fitzpatrick D.A."/>
            <person name="de Groot P.W."/>
            <person name="Harris D."/>
            <person name="Hoyer L.L."/>
            <person name="Hube B."/>
            <person name="Klis F.M."/>
            <person name="Kodira C."/>
            <person name="Lennard N."/>
            <person name="Logue M.E."/>
            <person name="Martin R."/>
            <person name="Neiman A.M."/>
            <person name="Nikolaou E."/>
            <person name="Quail M.A."/>
            <person name="Quinn J."/>
            <person name="Santos M.C."/>
            <person name="Schmitzberger F.F."/>
            <person name="Sherlock G."/>
            <person name="Shah P."/>
            <person name="Silverstein K.A."/>
            <person name="Skrzypek M.S."/>
            <person name="Soll D."/>
            <person name="Staggs R."/>
            <person name="Stansfield I."/>
            <person name="Stumpf M.P."/>
            <person name="Sudbery P.E."/>
            <person name="Srikantha T."/>
            <person name="Zeng Q."/>
            <person name="Berman J."/>
            <person name="Berriman M."/>
            <person name="Heitman J."/>
            <person name="Gow N.A."/>
            <person name="Lorenz M.C."/>
            <person name="Birren B.W."/>
            <person name="Kellis M."/>
            <person name="Cuomo C.A."/>
        </authorList>
    </citation>
    <scope>NUCLEOTIDE SEQUENCE [LARGE SCALE GENOMIC DNA]</scope>
    <source>
        <strain evidence="4">ATCC MYA-3404 / T1</strain>
    </source>
</reference>
<dbReference type="Gene3D" id="3.90.70.80">
    <property type="match status" value="1"/>
</dbReference>
<dbReference type="CDD" id="cd22762">
    <property type="entry name" value="OTU_fungi_OTU2-like"/>
    <property type="match status" value="1"/>
</dbReference>
<dbReference type="InterPro" id="IPR049771">
    <property type="entry name" value="OTU2-like_OTU"/>
</dbReference>
<dbReference type="Proteomes" id="UP000002037">
    <property type="component" value="Unassembled WGS sequence"/>
</dbReference>
<feature type="compositionally biased region" description="Basic and acidic residues" evidence="1">
    <location>
        <begin position="57"/>
        <end position="69"/>
    </location>
</feature>
<feature type="compositionally biased region" description="Acidic residues" evidence="1">
    <location>
        <begin position="73"/>
        <end position="85"/>
    </location>
</feature>
<dbReference type="Pfam" id="PF02338">
    <property type="entry name" value="OTU"/>
    <property type="match status" value="1"/>
</dbReference>
<dbReference type="GO" id="GO:0016579">
    <property type="term" value="P:protein deubiquitination"/>
    <property type="evidence" value="ECO:0007669"/>
    <property type="project" value="TreeGrafter"/>
</dbReference>
<dbReference type="EMBL" id="GG692402">
    <property type="protein sequence ID" value="EER30912.1"/>
    <property type="molecule type" value="Genomic_DNA"/>
</dbReference>
<evidence type="ECO:0000313" key="4">
    <source>
        <dbReference type="Proteomes" id="UP000002037"/>
    </source>
</evidence>
<dbReference type="eggNOG" id="KOG2606">
    <property type="taxonomic scope" value="Eukaryota"/>
</dbReference>
<dbReference type="GO" id="GO:0004843">
    <property type="term" value="F:cysteine-type deubiquitinase activity"/>
    <property type="evidence" value="ECO:0007669"/>
    <property type="project" value="TreeGrafter"/>
</dbReference>
<protein>
    <recommendedName>
        <fullName evidence="2">OTU domain-containing protein</fullName>
    </recommendedName>
</protein>
<evidence type="ECO:0000313" key="3">
    <source>
        <dbReference type="EMBL" id="EER30912.1"/>
    </source>
</evidence>
<dbReference type="PROSITE" id="PS50802">
    <property type="entry name" value="OTU"/>
    <property type="match status" value="1"/>
</dbReference>
<feature type="domain" description="OTU" evidence="2">
    <location>
        <begin position="165"/>
        <end position="300"/>
    </location>
</feature>
<feature type="region of interest" description="Disordered" evidence="1">
    <location>
        <begin position="57"/>
        <end position="129"/>
    </location>
</feature>
<dbReference type="AlphaFoldDB" id="C5MH10"/>
<keyword evidence="4" id="KW-1185">Reference proteome</keyword>
<dbReference type="InterPro" id="IPR003323">
    <property type="entry name" value="OTU_dom"/>
</dbReference>
<dbReference type="InterPro" id="IPR038765">
    <property type="entry name" value="Papain-like_cys_pep_sf"/>
</dbReference>
<dbReference type="KEGG" id="ctp:CTRG_05364"/>
<dbReference type="PANTHER" id="PTHR12419">
    <property type="entry name" value="OTU DOMAIN CONTAINING PROTEIN"/>
    <property type="match status" value="1"/>
</dbReference>
<dbReference type="RefSeq" id="XP_002551066.1">
    <property type="nucleotide sequence ID" value="XM_002551020.1"/>
</dbReference>
<name>C5MH10_CANTT</name>
<dbReference type="SUPFAM" id="SSF54001">
    <property type="entry name" value="Cysteine proteinases"/>
    <property type="match status" value="1"/>
</dbReference>
<proteinExistence type="predicted"/>
<dbReference type="GeneID" id="8299688"/>
<dbReference type="HOGENOM" id="CLU_034963_2_0_1"/>
<evidence type="ECO:0000259" key="2">
    <source>
        <dbReference type="PROSITE" id="PS50802"/>
    </source>
</evidence>
<sequence>MSEDQLPIEETRDALIQRHKKEQKDLIATVTGLKKQATKKTRKSVLQKCQELQDKLNQKQQGELKKFDGGGDVVDDDDDGGEEEMTPEKLLEQMSLDNKPQEEQTTTTTSNEPKKKRNRQKERLERRKQEIEKIKQEAIKESANSIDYRKLEQESMEKILSMNNLQLYEIKPDGHCLFASIQDQLLIHHNKSVEIQELRNLAGDYILENQNDFIPFLIDEETGELKNINDYVEELKSTAMWGSDMEILALANIFNCPIIVYMAGSSELKINPDGELKELNLGYFKHSYGLGEHYNSLRDL</sequence>
<accession>C5MH10</accession>
<organism evidence="3 4">
    <name type="scientific">Candida tropicalis (strain ATCC MYA-3404 / T1)</name>
    <name type="common">Yeast</name>
    <dbReference type="NCBI Taxonomy" id="294747"/>
    <lineage>
        <taxon>Eukaryota</taxon>
        <taxon>Fungi</taxon>
        <taxon>Dikarya</taxon>
        <taxon>Ascomycota</taxon>
        <taxon>Saccharomycotina</taxon>
        <taxon>Pichiomycetes</taxon>
        <taxon>Debaryomycetaceae</taxon>
        <taxon>Candida/Lodderomyces clade</taxon>
        <taxon>Candida</taxon>
    </lineage>
</organism>
<dbReference type="STRING" id="294747.C5MH10"/>
<dbReference type="VEuPathDB" id="FungiDB:CTRG_05364"/>
<dbReference type="InterPro" id="IPR050704">
    <property type="entry name" value="Peptidase_C85-like"/>
</dbReference>
<dbReference type="PANTHER" id="PTHR12419:SF10">
    <property type="entry name" value="DEUBIQUITINASE OTUD6B"/>
    <property type="match status" value="1"/>
</dbReference>
<dbReference type="OrthoDB" id="415023at2759"/>
<gene>
    <name evidence="3" type="ORF">CTRG_05364</name>
</gene>
<evidence type="ECO:0000256" key="1">
    <source>
        <dbReference type="SAM" id="MobiDB-lite"/>
    </source>
</evidence>